<sequence>MGRSIASGHRLGVQRGQSRNYWRDTVVRGAGGQQQPVGSLLFQRNWQAGHQVTDALLVRKHTVHSDHAV</sequence>
<gene>
    <name evidence="1" type="ORF">DFA_00208</name>
</gene>
<evidence type="ECO:0000313" key="2">
    <source>
        <dbReference type="Proteomes" id="UP000007797"/>
    </source>
</evidence>
<evidence type="ECO:0000313" key="1">
    <source>
        <dbReference type="EMBL" id="EGG19630.1"/>
    </source>
</evidence>
<name>F4PXX0_CACFS</name>
<reference evidence="2" key="1">
    <citation type="journal article" date="2011" name="Genome Res.">
        <title>Phylogeny-wide analysis of social amoeba genomes highlights ancient origins for complex intercellular communication.</title>
        <authorList>
            <person name="Heidel A.J."/>
            <person name="Lawal H.M."/>
            <person name="Felder M."/>
            <person name="Schilde C."/>
            <person name="Helps N.R."/>
            <person name="Tunggal B."/>
            <person name="Rivero F."/>
            <person name="John U."/>
            <person name="Schleicher M."/>
            <person name="Eichinger L."/>
            <person name="Platzer M."/>
            <person name="Noegel A.A."/>
            <person name="Schaap P."/>
            <person name="Gloeckner G."/>
        </authorList>
    </citation>
    <scope>NUCLEOTIDE SEQUENCE [LARGE SCALE GENOMIC DNA]</scope>
    <source>
        <strain evidence="2">SH3</strain>
    </source>
</reference>
<keyword evidence="2" id="KW-1185">Reference proteome</keyword>
<proteinExistence type="predicted"/>
<accession>F4PXX0</accession>
<dbReference type="EMBL" id="GL883014">
    <property type="protein sequence ID" value="EGG19630.1"/>
    <property type="molecule type" value="Genomic_DNA"/>
</dbReference>
<dbReference type="KEGG" id="dfa:DFA_00208"/>
<dbReference type="Proteomes" id="UP000007797">
    <property type="component" value="Unassembled WGS sequence"/>
</dbReference>
<protein>
    <submittedName>
        <fullName evidence="1">Uncharacterized protein</fullName>
    </submittedName>
</protein>
<dbReference type="RefSeq" id="XP_004357924.1">
    <property type="nucleotide sequence ID" value="XM_004357867.1"/>
</dbReference>
<dbReference type="AlphaFoldDB" id="F4PXX0"/>
<dbReference type="GeneID" id="14871724"/>
<organism evidence="1 2">
    <name type="scientific">Cavenderia fasciculata</name>
    <name type="common">Slime mold</name>
    <name type="synonym">Dictyostelium fasciculatum</name>
    <dbReference type="NCBI Taxonomy" id="261658"/>
    <lineage>
        <taxon>Eukaryota</taxon>
        <taxon>Amoebozoa</taxon>
        <taxon>Evosea</taxon>
        <taxon>Eumycetozoa</taxon>
        <taxon>Dictyostelia</taxon>
        <taxon>Acytosteliales</taxon>
        <taxon>Cavenderiaceae</taxon>
        <taxon>Cavenderia</taxon>
    </lineage>
</organism>